<protein>
    <submittedName>
        <fullName evidence="4">FAD-dependent oxidoreductase</fullName>
    </submittedName>
</protein>
<keyword evidence="5" id="KW-1185">Reference proteome</keyword>
<dbReference type="InterPro" id="IPR002938">
    <property type="entry name" value="FAD-bd"/>
</dbReference>
<dbReference type="InterPro" id="IPR050816">
    <property type="entry name" value="Flavin-dep_Halogenase_NPB"/>
</dbReference>
<gene>
    <name evidence="4" type="ORF">F0L17_20295</name>
</gene>
<name>A0A6G2BGN4_9ACTN</name>
<comment type="caution">
    <text evidence="4">The sequence shown here is derived from an EMBL/GenBank/DDBJ whole genome shotgun (WGS) entry which is preliminary data.</text>
</comment>
<dbReference type="Pfam" id="PF01494">
    <property type="entry name" value="FAD_binding_3"/>
    <property type="match status" value="1"/>
</dbReference>
<dbReference type="PANTHER" id="PTHR43747:SF5">
    <property type="entry name" value="FAD-BINDING DOMAIN-CONTAINING PROTEIN"/>
    <property type="match status" value="1"/>
</dbReference>
<dbReference type="AlphaFoldDB" id="A0A6G2BGN4"/>
<dbReference type="GO" id="GO:0016491">
    <property type="term" value="F:oxidoreductase activity"/>
    <property type="evidence" value="ECO:0007669"/>
    <property type="project" value="UniProtKB-KW"/>
</dbReference>
<reference evidence="4 5" key="1">
    <citation type="submission" date="2019-11" db="EMBL/GenBank/DDBJ databases">
        <authorList>
            <person name="Yuan L."/>
        </authorList>
    </citation>
    <scope>NUCLEOTIDE SEQUENCE [LARGE SCALE GENOMIC DNA]</scope>
    <source>
        <strain evidence="4 5">TRM43335</strain>
    </source>
</reference>
<dbReference type="EMBL" id="WIXO01000001">
    <property type="protein sequence ID" value="MTE21410.1"/>
    <property type="molecule type" value="Genomic_DNA"/>
</dbReference>
<evidence type="ECO:0000313" key="4">
    <source>
        <dbReference type="EMBL" id="MTE21410.1"/>
    </source>
</evidence>
<dbReference type="PANTHER" id="PTHR43747">
    <property type="entry name" value="FAD-BINDING PROTEIN"/>
    <property type="match status" value="1"/>
</dbReference>
<dbReference type="InterPro" id="IPR036188">
    <property type="entry name" value="FAD/NAD-bd_sf"/>
</dbReference>
<evidence type="ECO:0000256" key="1">
    <source>
        <dbReference type="ARBA" id="ARBA00023002"/>
    </source>
</evidence>
<accession>A0A6G2BGN4</accession>
<dbReference type="OrthoDB" id="103324at2"/>
<dbReference type="Proteomes" id="UP000473014">
    <property type="component" value="Unassembled WGS sequence"/>
</dbReference>
<evidence type="ECO:0000256" key="2">
    <source>
        <dbReference type="ARBA" id="ARBA00038396"/>
    </source>
</evidence>
<organism evidence="4 5">
    <name type="scientific">Streptomyces taklimakanensis</name>
    <dbReference type="NCBI Taxonomy" id="2569853"/>
    <lineage>
        <taxon>Bacteria</taxon>
        <taxon>Bacillati</taxon>
        <taxon>Actinomycetota</taxon>
        <taxon>Actinomycetes</taxon>
        <taxon>Kitasatosporales</taxon>
        <taxon>Streptomycetaceae</taxon>
        <taxon>Streptomyces</taxon>
    </lineage>
</organism>
<sequence length="567" mass="64659">MPPDSYGPLGETVHDQREAQATLYDVAILGSGIAGSMLGAILARNGAKVLLVDAGAHPKFAIGESTIPYTLVALRTIAERYDVPEIKTLATFTNSTKVLGPKFGVKKHFGFLLHHEGRPQDPREVNQFDTPGLLHEASHLYRQDTDAYMFHAAVRYGCTPRQNFRVSDIEFDGSGVTLGSASGEEYRARYVVDAGGYRSPLAEKFGLREDPCRFKHHSRSIWNHMVGVPPTDDLFDHSPENTPPVPWYEGTVHHMFQRGWFWVIGFDNHPASRNPLCSVGLTLDPRRYPKAADMSPEEEFHHHARRFPDVARQYEGARPMREWVSTDRLQYSSRQCAGDRWFLLSHAAGFIDPLFSRGLSNTAEALNTLSWRLLRAIKDDDFSRERFDYVDRLQQGLFDYNDSLVNSAFISWDDYDLWTAVFRIWAWGANAGTFHLQSALTRFMKDGRDEHFVRAEDVPYPGLYWPDHEGYKTLYDEMVEQCEAYEAGKVTAREAADGLYDHMARASYVPKHFGFAERSQRFLHPTPKVLSRTIRWARKEGDPAVRRLMFSTGREALKAKAKGRRIF</sequence>
<evidence type="ECO:0000313" key="5">
    <source>
        <dbReference type="Proteomes" id="UP000473014"/>
    </source>
</evidence>
<dbReference type="Gene3D" id="3.50.50.60">
    <property type="entry name" value="FAD/NAD(P)-binding domain"/>
    <property type="match status" value="1"/>
</dbReference>
<feature type="domain" description="FAD-binding" evidence="3">
    <location>
        <begin position="24"/>
        <end position="208"/>
    </location>
</feature>
<dbReference type="SUPFAM" id="SSF51905">
    <property type="entry name" value="FAD/NAD(P)-binding domain"/>
    <property type="match status" value="1"/>
</dbReference>
<evidence type="ECO:0000259" key="3">
    <source>
        <dbReference type="Pfam" id="PF01494"/>
    </source>
</evidence>
<dbReference type="GO" id="GO:0071949">
    <property type="term" value="F:FAD binding"/>
    <property type="evidence" value="ECO:0007669"/>
    <property type="project" value="InterPro"/>
</dbReference>
<comment type="similarity">
    <text evidence="2">Belongs to the flavin-dependent halogenase family. Bacterial tryptophan halogenase subfamily.</text>
</comment>
<dbReference type="PRINTS" id="PR00420">
    <property type="entry name" value="RNGMNOXGNASE"/>
</dbReference>
<keyword evidence="1" id="KW-0560">Oxidoreductase</keyword>
<proteinExistence type="inferred from homology"/>